<dbReference type="InterPro" id="IPR025877">
    <property type="entry name" value="MobA-like_NTP_Trfase"/>
</dbReference>
<keyword evidence="4 8" id="KW-0547">Nucleotide-binding</keyword>
<comment type="function">
    <text evidence="8">Transfers a GMP moiety from GTP to Mo-molybdopterin (Mo-MPT) cofactor (Moco or molybdenum cofactor) to form Mo-molybdopterin guanine dinucleotide (Mo-MGD) cofactor.</text>
</comment>
<evidence type="ECO:0000313" key="10">
    <source>
        <dbReference type="EMBL" id="AXK48136.1"/>
    </source>
</evidence>
<dbReference type="Proteomes" id="UP000289132">
    <property type="component" value="Unassembled WGS sequence"/>
</dbReference>
<keyword evidence="13" id="KW-1185">Reference proteome</keyword>
<dbReference type="NCBIfam" id="NF001837">
    <property type="entry name" value="PRK00560.1"/>
    <property type="match status" value="1"/>
</dbReference>
<evidence type="ECO:0000256" key="2">
    <source>
        <dbReference type="ARBA" id="ARBA00022679"/>
    </source>
</evidence>
<feature type="binding site" evidence="8">
    <location>
        <position position="72"/>
    </location>
    <ligand>
        <name>GTP</name>
        <dbReference type="ChEBI" id="CHEBI:37565"/>
    </ligand>
</feature>
<dbReference type="AlphaFoldDB" id="A0AAD0VLM6"/>
<dbReference type="SUPFAM" id="SSF53448">
    <property type="entry name" value="Nucleotide-diphospho-sugar transferases"/>
    <property type="match status" value="1"/>
</dbReference>
<evidence type="ECO:0000313" key="11">
    <source>
        <dbReference type="EMBL" id="RXJ93188.1"/>
    </source>
</evidence>
<dbReference type="GO" id="GO:1902758">
    <property type="term" value="P:bis(molybdopterin guanine dinucleotide)molybdenum biosynthetic process"/>
    <property type="evidence" value="ECO:0007669"/>
    <property type="project" value="TreeGrafter"/>
</dbReference>
<comment type="domain">
    <text evidence="8">The N-terminal domain determines nucleotide recognition and specific binding, while the C-terminal domain determines the specific binding to the target protein.</text>
</comment>
<accession>A0AAD0VLM6</accession>
<feature type="binding site" evidence="8">
    <location>
        <position position="100"/>
    </location>
    <ligand>
        <name>GTP</name>
        <dbReference type="ChEBI" id="CHEBI:37565"/>
    </ligand>
</feature>
<comment type="subcellular location">
    <subcellularLocation>
        <location evidence="8">Cytoplasm</location>
    </subcellularLocation>
</comment>
<keyword evidence="7 8" id="KW-0501">Molybdenum cofactor biosynthesis</keyword>
<gene>
    <name evidence="8 10" type="primary">mobA</name>
    <name evidence="10" type="ORF">ATR_0248</name>
    <name evidence="11" type="ORF">CRU87_01475</name>
</gene>
<reference evidence="11 13" key="1">
    <citation type="submission" date="2017-10" db="EMBL/GenBank/DDBJ databases">
        <title>Genomics of the genus Arcobacter.</title>
        <authorList>
            <person name="Perez-Cataluna A."/>
            <person name="Figueras M.J."/>
        </authorList>
    </citation>
    <scope>NUCLEOTIDE SEQUENCE [LARGE SCALE GENOMIC DNA]</scope>
    <source>
        <strain evidence="11 13">LMG 25534</strain>
    </source>
</reference>
<protein>
    <recommendedName>
        <fullName evidence="8">Probable molybdenum cofactor guanylyltransferase</fullName>
        <shortName evidence="8">MoCo guanylyltransferase</shortName>
        <ecNumber evidence="8">2.7.7.77</ecNumber>
    </recommendedName>
    <alternativeName>
        <fullName evidence="8">GTP:molybdopterin guanylyltransferase</fullName>
    </alternativeName>
    <alternativeName>
        <fullName evidence="8">Mo-MPT guanylyltransferase</fullName>
    </alternativeName>
    <alternativeName>
        <fullName evidence="8">Molybdopterin guanylyltransferase</fullName>
    </alternativeName>
    <alternativeName>
        <fullName evidence="8">Molybdopterin-guanine dinucleotide synthase</fullName>
        <shortName evidence="8">MGD synthase</shortName>
    </alternativeName>
</protein>
<comment type="cofactor">
    <cofactor evidence="8">
        <name>Mg(2+)</name>
        <dbReference type="ChEBI" id="CHEBI:18420"/>
    </cofactor>
</comment>
<dbReference type="RefSeq" id="WP_115427680.1">
    <property type="nucleotide sequence ID" value="NZ_CP031367.1"/>
</dbReference>
<comment type="similarity">
    <text evidence="8">Belongs to the MobA family.</text>
</comment>
<name>A0AAD0VLM6_9BACT</name>
<sequence>MSQIPFKIPCVILSGGKSQRMGEDKSLLPFSSSNSLIEYQYNRLKPYFSDTFISSKTNKFLFLNDTSKIILDENKEIYSPILALETVLKRFNKVFIITVDTPFVKIETINELIKNSTNYDVVVARDRDKIHNLCGVFSKECLAIINNMIKNDIHKINYLIKNSKYKIIDFEKEDEFLNINEKKEYEKALNIIK</sequence>
<keyword evidence="5 8" id="KW-0460">Magnesium</keyword>
<dbReference type="Pfam" id="PF12804">
    <property type="entry name" value="NTP_transf_3"/>
    <property type="match status" value="1"/>
</dbReference>
<evidence type="ECO:0000313" key="13">
    <source>
        <dbReference type="Proteomes" id="UP000289132"/>
    </source>
</evidence>
<dbReference type="GO" id="GO:0005525">
    <property type="term" value="F:GTP binding"/>
    <property type="evidence" value="ECO:0007669"/>
    <property type="project" value="UniProtKB-UniRule"/>
</dbReference>
<dbReference type="Proteomes" id="UP000254504">
    <property type="component" value="Chromosome"/>
</dbReference>
<dbReference type="InterPro" id="IPR013482">
    <property type="entry name" value="Molybde_CF_guanTrfase"/>
</dbReference>
<evidence type="ECO:0000256" key="8">
    <source>
        <dbReference type="HAMAP-Rule" id="MF_00316"/>
    </source>
</evidence>
<dbReference type="EMBL" id="CP031367">
    <property type="protein sequence ID" value="AXK48136.1"/>
    <property type="molecule type" value="Genomic_DNA"/>
</dbReference>
<comment type="caution">
    <text evidence="8">Lacks conserved residue(s) required for the propagation of feature annotation.</text>
</comment>
<dbReference type="PANTHER" id="PTHR19136">
    <property type="entry name" value="MOLYBDENUM COFACTOR GUANYLYLTRANSFERASE"/>
    <property type="match status" value="1"/>
</dbReference>
<evidence type="ECO:0000256" key="3">
    <source>
        <dbReference type="ARBA" id="ARBA00022723"/>
    </source>
</evidence>
<keyword evidence="6 8" id="KW-0342">GTP-binding</keyword>
<proteinExistence type="inferred from homology"/>
<comment type="catalytic activity">
    <reaction evidence="8">
        <text>Mo-molybdopterin + GTP + H(+) = Mo-molybdopterin guanine dinucleotide + diphosphate</text>
        <dbReference type="Rhea" id="RHEA:34243"/>
        <dbReference type="ChEBI" id="CHEBI:15378"/>
        <dbReference type="ChEBI" id="CHEBI:33019"/>
        <dbReference type="ChEBI" id="CHEBI:37565"/>
        <dbReference type="ChEBI" id="CHEBI:71302"/>
        <dbReference type="ChEBI" id="CHEBI:71310"/>
        <dbReference type="EC" id="2.7.7.77"/>
    </reaction>
</comment>
<dbReference type="KEGG" id="atp:ATR_0248"/>
<dbReference type="Gene3D" id="3.90.550.10">
    <property type="entry name" value="Spore Coat Polysaccharide Biosynthesis Protein SpsA, Chain A"/>
    <property type="match status" value="1"/>
</dbReference>
<feature type="binding site" evidence="8">
    <location>
        <position position="100"/>
    </location>
    <ligand>
        <name>Mg(2+)</name>
        <dbReference type="ChEBI" id="CHEBI:18420"/>
    </ligand>
</feature>
<evidence type="ECO:0000256" key="7">
    <source>
        <dbReference type="ARBA" id="ARBA00023150"/>
    </source>
</evidence>
<evidence type="ECO:0000256" key="4">
    <source>
        <dbReference type="ARBA" id="ARBA00022741"/>
    </source>
</evidence>
<feature type="binding site" evidence="8">
    <location>
        <begin position="13"/>
        <end position="15"/>
    </location>
    <ligand>
        <name>GTP</name>
        <dbReference type="ChEBI" id="CHEBI:37565"/>
    </ligand>
</feature>
<evidence type="ECO:0000256" key="5">
    <source>
        <dbReference type="ARBA" id="ARBA00022842"/>
    </source>
</evidence>
<evidence type="ECO:0000256" key="6">
    <source>
        <dbReference type="ARBA" id="ARBA00023134"/>
    </source>
</evidence>
<feature type="domain" description="MobA-like NTP transferase" evidence="9">
    <location>
        <begin position="10"/>
        <end position="150"/>
    </location>
</feature>
<evidence type="ECO:0000313" key="12">
    <source>
        <dbReference type="Proteomes" id="UP000254504"/>
    </source>
</evidence>
<keyword evidence="3 8" id="KW-0479">Metal-binding</keyword>
<evidence type="ECO:0000259" key="9">
    <source>
        <dbReference type="Pfam" id="PF12804"/>
    </source>
</evidence>
<dbReference type="CDD" id="cd02503">
    <property type="entry name" value="MobA"/>
    <property type="match status" value="1"/>
</dbReference>
<dbReference type="EC" id="2.7.7.77" evidence="8"/>
<dbReference type="GO" id="GO:0061603">
    <property type="term" value="F:molybdenum cofactor guanylyltransferase activity"/>
    <property type="evidence" value="ECO:0007669"/>
    <property type="project" value="UniProtKB-EC"/>
</dbReference>
<feature type="binding site" evidence="8">
    <location>
        <position position="25"/>
    </location>
    <ligand>
        <name>GTP</name>
        <dbReference type="ChEBI" id="CHEBI:37565"/>
    </ligand>
</feature>
<dbReference type="InterPro" id="IPR029044">
    <property type="entry name" value="Nucleotide-diphossugar_trans"/>
</dbReference>
<dbReference type="EMBL" id="PDKD01000001">
    <property type="protein sequence ID" value="RXJ93188.1"/>
    <property type="molecule type" value="Genomic_DNA"/>
</dbReference>
<keyword evidence="2 8" id="KW-0808">Transferase</keyword>
<organism evidence="10 12">
    <name type="scientific">Aliarcobacter trophiarum LMG 25534</name>
    <dbReference type="NCBI Taxonomy" id="1032241"/>
    <lineage>
        <taxon>Bacteria</taxon>
        <taxon>Pseudomonadati</taxon>
        <taxon>Campylobacterota</taxon>
        <taxon>Epsilonproteobacteria</taxon>
        <taxon>Campylobacterales</taxon>
        <taxon>Arcobacteraceae</taxon>
        <taxon>Aliarcobacter</taxon>
    </lineage>
</organism>
<reference evidence="10 12" key="2">
    <citation type="submission" date="2018-07" db="EMBL/GenBank/DDBJ databases">
        <title>Complete genome of the Arcobacter trophiarum type strain LMG 25534.</title>
        <authorList>
            <person name="Miller W.G."/>
            <person name="Yee E."/>
        </authorList>
    </citation>
    <scope>NUCLEOTIDE SEQUENCE [LARGE SCALE GENOMIC DNA]</scope>
    <source>
        <strain evidence="10 12">LMG 25534</strain>
    </source>
</reference>
<dbReference type="PANTHER" id="PTHR19136:SF81">
    <property type="entry name" value="MOLYBDENUM COFACTOR GUANYLYLTRANSFERASE"/>
    <property type="match status" value="1"/>
</dbReference>
<evidence type="ECO:0000256" key="1">
    <source>
        <dbReference type="ARBA" id="ARBA00022490"/>
    </source>
</evidence>
<dbReference type="GO" id="GO:0046872">
    <property type="term" value="F:metal ion binding"/>
    <property type="evidence" value="ECO:0007669"/>
    <property type="project" value="UniProtKB-KW"/>
</dbReference>
<keyword evidence="10" id="KW-0548">Nucleotidyltransferase</keyword>
<dbReference type="HAMAP" id="MF_00316">
    <property type="entry name" value="MobA"/>
    <property type="match status" value="1"/>
</dbReference>
<dbReference type="GO" id="GO:0005737">
    <property type="term" value="C:cytoplasm"/>
    <property type="evidence" value="ECO:0007669"/>
    <property type="project" value="UniProtKB-SubCell"/>
</dbReference>
<keyword evidence="1 8" id="KW-0963">Cytoplasm</keyword>